<protein>
    <submittedName>
        <fullName evidence="1">Uncharacterized protein</fullName>
    </submittedName>
</protein>
<dbReference type="Proteomes" id="UP000276133">
    <property type="component" value="Unassembled WGS sequence"/>
</dbReference>
<dbReference type="EMBL" id="REGN01002237">
    <property type="protein sequence ID" value="RNA29345.1"/>
    <property type="molecule type" value="Genomic_DNA"/>
</dbReference>
<comment type="caution">
    <text evidence="1">The sequence shown here is derived from an EMBL/GenBank/DDBJ whole genome shotgun (WGS) entry which is preliminary data.</text>
</comment>
<gene>
    <name evidence="1" type="ORF">BpHYR1_050185</name>
</gene>
<proteinExistence type="predicted"/>
<evidence type="ECO:0000313" key="1">
    <source>
        <dbReference type="EMBL" id="RNA29345.1"/>
    </source>
</evidence>
<name>A0A3M7S140_BRAPC</name>
<sequence>MNEKFLITSKVKKTQNHLKKLISLINILEIQLHEIGLELVLHIETRFKYNNKYCFHKALKELSTISNFLLYKFPQRLYKFEKKI</sequence>
<dbReference type="AlphaFoldDB" id="A0A3M7S140"/>
<accession>A0A3M7S140</accession>
<evidence type="ECO:0000313" key="2">
    <source>
        <dbReference type="Proteomes" id="UP000276133"/>
    </source>
</evidence>
<reference evidence="1 2" key="1">
    <citation type="journal article" date="2018" name="Sci. Rep.">
        <title>Genomic signatures of local adaptation to the degree of environmental predictability in rotifers.</title>
        <authorList>
            <person name="Franch-Gras L."/>
            <person name="Hahn C."/>
            <person name="Garcia-Roger E.M."/>
            <person name="Carmona M.J."/>
            <person name="Serra M."/>
            <person name="Gomez A."/>
        </authorList>
    </citation>
    <scope>NUCLEOTIDE SEQUENCE [LARGE SCALE GENOMIC DNA]</scope>
    <source>
        <strain evidence="1">HYR1</strain>
    </source>
</reference>
<keyword evidence="2" id="KW-1185">Reference proteome</keyword>
<organism evidence="1 2">
    <name type="scientific">Brachionus plicatilis</name>
    <name type="common">Marine rotifer</name>
    <name type="synonym">Brachionus muelleri</name>
    <dbReference type="NCBI Taxonomy" id="10195"/>
    <lineage>
        <taxon>Eukaryota</taxon>
        <taxon>Metazoa</taxon>
        <taxon>Spiralia</taxon>
        <taxon>Gnathifera</taxon>
        <taxon>Rotifera</taxon>
        <taxon>Eurotatoria</taxon>
        <taxon>Monogononta</taxon>
        <taxon>Pseudotrocha</taxon>
        <taxon>Ploima</taxon>
        <taxon>Brachionidae</taxon>
        <taxon>Brachionus</taxon>
    </lineage>
</organism>